<dbReference type="EMBL" id="CVRB01000002">
    <property type="protein sequence ID" value="CRK82449.1"/>
    <property type="molecule type" value="Genomic_DNA"/>
</dbReference>
<sequence>MNQVTATGQTVEEAVESALAQLKTTKDRTDVSIIDEGKKGIFGIFGSRPAVVKVTVIIDPLEEAKKFLTQVSEQMGAPVEIEIRRDGKQVNFVLTGEKIALLIGKRGQTLNSLQYLTQLVINRYSKQYLSVILDAEDYRNRRNETLIQLANRVAQKALKTGKDVSLEPMPSYERKVIHTALSENNRVKTSSDGTEPHRYVVITPIRK</sequence>
<evidence type="ECO:0000313" key="8">
    <source>
        <dbReference type="EMBL" id="CRK82449.1"/>
    </source>
</evidence>
<dbReference type="GO" id="GO:0008360">
    <property type="term" value="P:regulation of cell shape"/>
    <property type="evidence" value="ECO:0007669"/>
    <property type="project" value="UniProtKB-KW"/>
</dbReference>
<dbReference type="PROSITE" id="PS51061">
    <property type="entry name" value="R3H"/>
    <property type="match status" value="1"/>
</dbReference>
<evidence type="ECO:0000313" key="9">
    <source>
        <dbReference type="Proteomes" id="UP000199087"/>
    </source>
</evidence>
<evidence type="ECO:0000259" key="7">
    <source>
        <dbReference type="PROSITE" id="PS51061"/>
    </source>
</evidence>
<dbReference type="PANTHER" id="PTHR35800:SF1">
    <property type="entry name" value="RNA-BINDING PROTEIN KHPB"/>
    <property type="match status" value="1"/>
</dbReference>
<dbReference type="OrthoDB" id="9794483at2"/>
<keyword evidence="1 6" id="KW-0963">Cytoplasm</keyword>
<evidence type="ECO:0000256" key="5">
    <source>
        <dbReference type="ARBA" id="ARBA00023316"/>
    </source>
</evidence>
<dbReference type="InterPro" id="IPR015946">
    <property type="entry name" value="KH_dom-like_a/b"/>
</dbReference>
<dbReference type="SUPFAM" id="SSF82708">
    <property type="entry name" value="R3H domain"/>
    <property type="match status" value="1"/>
</dbReference>
<feature type="domain" description="R3H" evidence="7">
    <location>
        <begin position="140"/>
        <end position="206"/>
    </location>
</feature>
<dbReference type="InterPro" id="IPR032782">
    <property type="entry name" value="KhpB_N"/>
</dbReference>
<dbReference type="InterPro" id="IPR038008">
    <property type="entry name" value="Jag_KH"/>
</dbReference>
<comment type="similarity">
    <text evidence="6">Belongs to the KhpB RNA-binding protein family.</text>
</comment>
<dbReference type="GO" id="GO:0071555">
    <property type="term" value="P:cell wall organization"/>
    <property type="evidence" value="ECO:0007669"/>
    <property type="project" value="UniProtKB-KW"/>
</dbReference>
<dbReference type="GO" id="GO:0005737">
    <property type="term" value="C:cytoplasm"/>
    <property type="evidence" value="ECO:0007669"/>
    <property type="project" value="UniProtKB-SubCell"/>
</dbReference>
<comment type="function">
    <text evidence="6">A probable RNA chaperone. Forms a complex with KhpA which binds to cellular RNA and controls its expression. Plays a role in peptidoglycan (PG) homeostasis and cell length regulation.</text>
</comment>
<dbReference type="Pfam" id="PF01424">
    <property type="entry name" value="R3H"/>
    <property type="match status" value="1"/>
</dbReference>
<dbReference type="SMART" id="SM01245">
    <property type="entry name" value="Jag_N"/>
    <property type="match status" value="1"/>
</dbReference>
<dbReference type="InterPro" id="IPR034079">
    <property type="entry name" value="R3H_KhpB"/>
</dbReference>
<evidence type="ECO:0000256" key="3">
    <source>
        <dbReference type="ARBA" id="ARBA00022960"/>
    </source>
</evidence>
<dbReference type="NCBIfam" id="NF041568">
    <property type="entry name" value="Jag_EloR"/>
    <property type="match status" value="1"/>
</dbReference>
<dbReference type="GO" id="GO:0003723">
    <property type="term" value="F:RNA binding"/>
    <property type="evidence" value="ECO:0007669"/>
    <property type="project" value="UniProtKB-UniRule"/>
</dbReference>
<dbReference type="Gene3D" id="3.30.300.20">
    <property type="match status" value="1"/>
</dbReference>
<name>A0A0U1NWQ2_9BACI</name>
<dbReference type="Pfam" id="PF13083">
    <property type="entry name" value="KH_KhpA-B"/>
    <property type="match status" value="1"/>
</dbReference>
<evidence type="ECO:0000256" key="1">
    <source>
        <dbReference type="ARBA" id="ARBA00022490"/>
    </source>
</evidence>
<dbReference type="Pfam" id="PF14804">
    <property type="entry name" value="Jag_N"/>
    <property type="match status" value="1"/>
</dbReference>
<dbReference type="AlphaFoldDB" id="A0A0U1NWQ2"/>
<evidence type="ECO:0000256" key="2">
    <source>
        <dbReference type="ARBA" id="ARBA00022884"/>
    </source>
</evidence>
<dbReference type="InterPro" id="IPR038247">
    <property type="entry name" value="Jag_N_dom_sf"/>
</dbReference>
<evidence type="ECO:0000256" key="4">
    <source>
        <dbReference type="ARBA" id="ARBA00023186"/>
    </source>
</evidence>
<keyword evidence="4 6" id="KW-0143">Chaperone</keyword>
<accession>A0A0U1NWQ2</accession>
<evidence type="ECO:0000256" key="6">
    <source>
        <dbReference type="HAMAP-Rule" id="MF_00867"/>
    </source>
</evidence>
<dbReference type="Gene3D" id="3.30.1370.50">
    <property type="entry name" value="R3H-like domain"/>
    <property type="match status" value="1"/>
</dbReference>
<dbReference type="GO" id="GO:0009252">
    <property type="term" value="P:peptidoglycan biosynthetic process"/>
    <property type="evidence" value="ECO:0007669"/>
    <property type="project" value="UniProtKB-UniRule"/>
</dbReference>
<dbReference type="CDD" id="cd02414">
    <property type="entry name" value="KH-II_Jag"/>
    <property type="match status" value="1"/>
</dbReference>
<dbReference type="InterPro" id="IPR001374">
    <property type="entry name" value="R3H_dom"/>
</dbReference>
<keyword evidence="5 6" id="KW-0961">Cell wall biogenesis/degradation</keyword>
<dbReference type="Gene3D" id="3.30.30.80">
    <property type="entry name" value="probable RNA-binding protein from clostridium symbiosum atcc 14940"/>
    <property type="match status" value="1"/>
</dbReference>
<keyword evidence="3 6" id="KW-0133">Cell shape</keyword>
<dbReference type="CDD" id="cd02644">
    <property type="entry name" value="R3H_jag"/>
    <property type="match status" value="1"/>
</dbReference>
<reference evidence="9" key="1">
    <citation type="submission" date="2015-05" db="EMBL/GenBank/DDBJ databases">
        <authorList>
            <person name="Urmite Genomes"/>
        </authorList>
    </citation>
    <scope>NUCLEOTIDE SEQUENCE [LARGE SCALE GENOMIC DNA]</scope>
    <source>
        <strain evidence="9">LF1</strain>
    </source>
</reference>
<keyword evidence="9" id="KW-1185">Reference proteome</keyword>
<dbReference type="PANTHER" id="PTHR35800">
    <property type="entry name" value="PROTEIN JAG"/>
    <property type="match status" value="1"/>
</dbReference>
<keyword evidence="2 6" id="KW-0694">RNA-binding</keyword>
<dbReference type="STRING" id="1499688.BN000_02377"/>
<dbReference type="SMART" id="SM00393">
    <property type="entry name" value="R3H"/>
    <property type="match status" value="1"/>
</dbReference>
<dbReference type="HAMAP" id="MF_00867">
    <property type="entry name" value="KhpB"/>
    <property type="match status" value="1"/>
</dbReference>
<gene>
    <name evidence="8" type="primary">jag</name>
    <name evidence="6" type="synonym">eloR</name>
    <name evidence="6" type="synonym">khpB</name>
    <name evidence="8" type="ORF">BN000_02377</name>
</gene>
<dbReference type="InterPro" id="IPR039247">
    <property type="entry name" value="KhpB"/>
</dbReference>
<feature type="region of interest" description="Jag_N domain" evidence="6">
    <location>
        <begin position="5"/>
        <end position="55"/>
    </location>
</feature>
<dbReference type="Proteomes" id="UP000199087">
    <property type="component" value="Unassembled WGS sequence"/>
</dbReference>
<comment type="subunit">
    <text evidence="6">Forms a complex with KhpA.</text>
</comment>
<organism evidence="8 9">
    <name type="scientific">Neobacillus massiliamazoniensis</name>
    <dbReference type="NCBI Taxonomy" id="1499688"/>
    <lineage>
        <taxon>Bacteria</taxon>
        <taxon>Bacillati</taxon>
        <taxon>Bacillota</taxon>
        <taxon>Bacilli</taxon>
        <taxon>Bacillales</taxon>
        <taxon>Bacillaceae</taxon>
        <taxon>Neobacillus</taxon>
    </lineage>
</organism>
<dbReference type="InterPro" id="IPR036867">
    <property type="entry name" value="R3H_dom_sf"/>
</dbReference>
<protein>
    <recommendedName>
        <fullName evidence="6">RNA-binding protein KhpB</fullName>
    </recommendedName>
    <alternativeName>
        <fullName evidence="6">RNA-binding protein EloR</fullName>
    </alternativeName>
</protein>
<dbReference type="RefSeq" id="WP_090634443.1">
    <property type="nucleotide sequence ID" value="NZ_CVRB01000002.1"/>
</dbReference>
<comment type="domain">
    <text evidence="6">Has an N-terminal Jag-N domain and 2 RNA-binding domains (KH and R3H).</text>
</comment>
<comment type="subcellular location">
    <subcellularLocation>
        <location evidence="6">Cytoplasm</location>
    </subcellularLocation>
</comment>
<proteinExistence type="inferred from homology"/>